<keyword evidence="10" id="KW-0539">Nucleus</keyword>
<dbReference type="SMART" id="SM00349">
    <property type="entry name" value="KRAB"/>
    <property type="match status" value="1"/>
</dbReference>
<dbReference type="SUPFAM" id="SSF57667">
    <property type="entry name" value="beta-beta-alpha zinc fingers"/>
    <property type="match status" value="2"/>
</dbReference>
<dbReference type="InterPro" id="IPR050169">
    <property type="entry name" value="Krueppel_C2H2_ZnF"/>
</dbReference>
<comment type="subcellular location">
    <subcellularLocation>
        <location evidence="1">Nucleus</location>
    </subcellularLocation>
</comment>
<dbReference type="PROSITE" id="PS00028">
    <property type="entry name" value="ZINC_FINGER_C2H2_1"/>
    <property type="match status" value="1"/>
</dbReference>
<feature type="domain" description="C2H2-type" evidence="13">
    <location>
        <begin position="269"/>
        <end position="288"/>
    </location>
</feature>
<dbReference type="FunFam" id="3.30.160.60:FF:000770">
    <property type="entry name" value="zinc finger protein 16"/>
    <property type="match status" value="1"/>
</dbReference>
<dbReference type="GO" id="GO:0006355">
    <property type="term" value="P:regulation of DNA-templated transcription"/>
    <property type="evidence" value="ECO:0007669"/>
    <property type="project" value="InterPro"/>
</dbReference>
<evidence type="ECO:0000313" key="16">
    <source>
        <dbReference type="RefSeq" id="XP_033788859.1"/>
    </source>
</evidence>
<dbReference type="PANTHER" id="PTHR23232:SF164">
    <property type="entry name" value="ZINC FINGER PROTEIN 30 ISOFORM X1"/>
    <property type="match status" value="1"/>
</dbReference>
<organism evidence="15 16">
    <name type="scientific">Geotrypetes seraphini</name>
    <name type="common">Gaboon caecilian</name>
    <name type="synonym">Caecilia seraphini</name>
    <dbReference type="NCBI Taxonomy" id="260995"/>
    <lineage>
        <taxon>Eukaryota</taxon>
        <taxon>Metazoa</taxon>
        <taxon>Chordata</taxon>
        <taxon>Craniata</taxon>
        <taxon>Vertebrata</taxon>
        <taxon>Euteleostomi</taxon>
        <taxon>Amphibia</taxon>
        <taxon>Gymnophiona</taxon>
        <taxon>Geotrypetes</taxon>
    </lineage>
</organism>
<dbReference type="InParanoid" id="A0A6P8PY79"/>
<dbReference type="Gene3D" id="6.10.140.140">
    <property type="match status" value="1"/>
</dbReference>
<dbReference type="Gene3D" id="3.30.160.60">
    <property type="entry name" value="Classic Zinc Finger"/>
    <property type="match status" value="2"/>
</dbReference>
<evidence type="ECO:0000259" key="13">
    <source>
        <dbReference type="PROSITE" id="PS50157"/>
    </source>
</evidence>
<gene>
    <name evidence="16" type="primary">LOC117355021</name>
</gene>
<evidence type="ECO:0000256" key="4">
    <source>
        <dbReference type="ARBA" id="ARBA00022737"/>
    </source>
</evidence>
<dbReference type="CDD" id="cd07765">
    <property type="entry name" value="KRAB_A-box"/>
    <property type="match status" value="1"/>
</dbReference>
<dbReference type="AlphaFoldDB" id="A0A6P8PY79"/>
<feature type="domain" description="C2H2-type" evidence="13">
    <location>
        <begin position="241"/>
        <end position="268"/>
    </location>
</feature>
<feature type="compositionally biased region" description="Basic residues" evidence="12">
    <location>
        <begin position="189"/>
        <end position="212"/>
    </location>
</feature>
<keyword evidence="3" id="KW-0479">Metal-binding</keyword>
<feature type="compositionally biased region" description="Polar residues" evidence="12">
    <location>
        <begin position="166"/>
        <end position="182"/>
    </location>
</feature>
<dbReference type="InterPro" id="IPR036236">
    <property type="entry name" value="Znf_C2H2_sf"/>
</dbReference>
<protein>
    <submittedName>
        <fullName evidence="16">Zinc finger protein 566-like</fullName>
    </submittedName>
</protein>
<feature type="region of interest" description="Disordered" evidence="12">
    <location>
        <begin position="74"/>
        <end position="214"/>
    </location>
</feature>
<keyword evidence="4" id="KW-0677">Repeat</keyword>
<keyword evidence="7" id="KW-0805">Transcription regulation</keyword>
<dbReference type="KEGG" id="gsh:117355021"/>
<keyword evidence="5 11" id="KW-0863">Zinc-finger</keyword>
<feature type="compositionally biased region" description="Basic and acidic residues" evidence="12">
    <location>
        <begin position="92"/>
        <end position="103"/>
    </location>
</feature>
<evidence type="ECO:0000259" key="14">
    <source>
        <dbReference type="PROSITE" id="PS50805"/>
    </source>
</evidence>
<feature type="compositionally biased region" description="Polar residues" evidence="12">
    <location>
        <begin position="114"/>
        <end position="136"/>
    </location>
</feature>
<evidence type="ECO:0000256" key="6">
    <source>
        <dbReference type="ARBA" id="ARBA00022833"/>
    </source>
</evidence>
<dbReference type="InterPro" id="IPR013087">
    <property type="entry name" value="Znf_C2H2_type"/>
</dbReference>
<comment type="similarity">
    <text evidence="2">Belongs to the krueppel C2H2-type zinc-finger protein family.</text>
</comment>
<dbReference type="GO" id="GO:0008270">
    <property type="term" value="F:zinc ion binding"/>
    <property type="evidence" value="ECO:0007669"/>
    <property type="project" value="UniProtKB-KW"/>
</dbReference>
<sequence length="288" mass="33501">MAAGASAQMQVTFEEIAVSFSQEEWEYLDEEQKELYREVMKENYEILISLAGSPTFTPKIISYIERGEEPYIRDEPVSEERETEKSICSADHQNRHDWKRIENQGEGPVEMEEIQTQSENISENISQTPEIINTKNCKQESREQTDPAEDSQEGLLSVERNDRELSNSLENQRPSQISNSDKVTSESHHGKRKRKKHQKLFQMHKRGHKNKKPLTSEHNKRFTRLSAQKIQQQTPKAVKSFTCTECNKNFTRLSALKRHKVIHTGHKSFTCTECNKSFTRLSTLKIMK</sequence>
<dbReference type="SUPFAM" id="SSF109640">
    <property type="entry name" value="KRAB domain (Kruppel-associated box)"/>
    <property type="match status" value="1"/>
</dbReference>
<dbReference type="GO" id="GO:0003677">
    <property type="term" value="F:DNA binding"/>
    <property type="evidence" value="ECO:0007669"/>
    <property type="project" value="UniProtKB-KW"/>
</dbReference>
<dbReference type="InterPro" id="IPR001909">
    <property type="entry name" value="KRAB"/>
</dbReference>
<evidence type="ECO:0000256" key="10">
    <source>
        <dbReference type="ARBA" id="ARBA00023242"/>
    </source>
</evidence>
<accession>A0A6P8PY79</accession>
<evidence type="ECO:0000256" key="9">
    <source>
        <dbReference type="ARBA" id="ARBA00023163"/>
    </source>
</evidence>
<dbReference type="PANTHER" id="PTHR23232">
    <property type="entry name" value="KRAB DOMAIN C2H2 ZINC FINGER"/>
    <property type="match status" value="1"/>
</dbReference>
<dbReference type="SMART" id="SM00355">
    <property type="entry name" value="ZnF_C2H2"/>
    <property type="match status" value="1"/>
</dbReference>
<dbReference type="FunCoup" id="A0A6P8PY79">
    <property type="interactions" value="32"/>
</dbReference>
<reference evidence="16" key="1">
    <citation type="submission" date="2025-08" db="UniProtKB">
        <authorList>
            <consortium name="RefSeq"/>
        </authorList>
    </citation>
    <scope>IDENTIFICATION</scope>
</reference>
<evidence type="ECO:0000256" key="7">
    <source>
        <dbReference type="ARBA" id="ARBA00023015"/>
    </source>
</evidence>
<proteinExistence type="inferred from homology"/>
<feature type="domain" description="KRAB" evidence="14">
    <location>
        <begin position="11"/>
        <end position="83"/>
    </location>
</feature>
<dbReference type="GO" id="GO:0005634">
    <property type="term" value="C:nucleus"/>
    <property type="evidence" value="ECO:0007669"/>
    <property type="project" value="UniProtKB-SubCell"/>
</dbReference>
<evidence type="ECO:0000256" key="1">
    <source>
        <dbReference type="ARBA" id="ARBA00004123"/>
    </source>
</evidence>
<evidence type="ECO:0000256" key="8">
    <source>
        <dbReference type="ARBA" id="ARBA00023125"/>
    </source>
</evidence>
<keyword evidence="15" id="KW-1185">Reference proteome</keyword>
<feature type="compositionally biased region" description="Basic and acidic residues" evidence="12">
    <location>
        <begin position="74"/>
        <end position="85"/>
    </location>
</feature>
<evidence type="ECO:0000256" key="2">
    <source>
        <dbReference type="ARBA" id="ARBA00006991"/>
    </source>
</evidence>
<keyword evidence="8" id="KW-0238">DNA-binding</keyword>
<dbReference type="OrthoDB" id="9892686at2759"/>
<dbReference type="PROSITE" id="PS50157">
    <property type="entry name" value="ZINC_FINGER_C2H2_2"/>
    <property type="match status" value="2"/>
</dbReference>
<name>A0A6P8PY79_GEOSA</name>
<evidence type="ECO:0000256" key="5">
    <source>
        <dbReference type="ARBA" id="ARBA00022771"/>
    </source>
</evidence>
<evidence type="ECO:0000256" key="3">
    <source>
        <dbReference type="ARBA" id="ARBA00022723"/>
    </source>
</evidence>
<dbReference type="GeneID" id="117355021"/>
<dbReference type="RefSeq" id="XP_033788859.1">
    <property type="nucleotide sequence ID" value="XM_033932968.1"/>
</dbReference>
<evidence type="ECO:0000313" key="15">
    <source>
        <dbReference type="Proteomes" id="UP000515159"/>
    </source>
</evidence>
<keyword evidence="6" id="KW-0862">Zinc</keyword>
<dbReference type="FunFam" id="3.30.160.60:FF:000624">
    <property type="entry name" value="zinc finger protein 697"/>
    <property type="match status" value="1"/>
</dbReference>
<dbReference type="Pfam" id="PF01352">
    <property type="entry name" value="KRAB"/>
    <property type="match status" value="1"/>
</dbReference>
<dbReference type="PROSITE" id="PS50805">
    <property type="entry name" value="KRAB"/>
    <property type="match status" value="1"/>
</dbReference>
<keyword evidence="9" id="KW-0804">Transcription</keyword>
<evidence type="ECO:0000256" key="11">
    <source>
        <dbReference type="PROSITE-ProRule" id="PRU00042"/>
    </source>
</evidence>
<dbReference type="InterPro" id="IPR036051">
    <property type="entry name" value="KRAB_dom_sf"/>
</dbReference>
<dbReference type="Pfam" id="PF00096">
    <property type="entry name" value="zf-C2H2"/>
    <property type="match status" value="2"/>
</dbReference>
<dbReference type="Proteomes" id="UP000515159">
    <property type="component" value="Chromosome 2"/>
</dbReference>
<evidence type="ECO:0000256" key="12">
    <source>
        <dbReference type="SAM" id="MobiDB-lite"/>
    </source>
</evidence>